<accession>A0A5N1JJ23</accession>
<keyword evidence="2" id="KW-1185">Reference proteome</keyword>
<evidence type="ECO:0000313" key="2">
    <source>
        <dbReference type="Proteomes" id="UP000327108"/>
    </source>
</evidence>
<dbReference type="Proteomes" id="UP000327108">
    <property type="component" value="Unassembled WGS sequence"/>
</dbReference>
<organism evidence="1 2">
    <name type="scientific">Ochrobactrum quorumnocens</name>
    <dbReference type="NCBI Taxonomy" id="271865"/>
    <lineage>
        <taxon>Bacteria</taxon>
        <taxon>Pseudomonadati</taxon>
        <taxon>Pseudomonadota</taxon>
        <taxon>Alphaproteobacteria</taxon>
        <taxon>Hyphomicrobiales</taxon>
        <taxon>Brucellaceae</taxon>
        <taxon>Brucella/Ochrobactrum group</taxon>
        <taxon>Ochrobactrum</taxon>
    </lineage>
</organism>
<name>A0A5N1JJ23_9HYPH</name>
<proteinExistence type="predicted"/>
<dbReference type="EMBL" id="VYXQ01000030">
    <property type="protein sequence ID" value="KAA9356134.1"/>
    <property type="molecule type" value="Genomic_DNA"/>
</dbReference>
<dbReference type="AlphaFoldDB" id="A0A5N1JJ23"/>
<gene>
    <name evidence="1" type="ORF">F3W84_21760</name>
</gene>
<dbReference type="RefSeq" id="WP_151095669.1">
    <property type="nucleotide sequence ID" value="NZ_VYXQ01000030.1"/>
</dbReference>
<comment type="caution">
    <text evidence="1">The sequence shown here is derived from an EMBL/GenBank/DDBJ whole genome shotgun (WGS) entry which is preliminary data.</text>
</comment>
<protein>
    <submittedName>
        <fullName evidence="1">Uncharacterized protein</fullName>
    </submittedName>
</protein>
<reference evidence="1 2" key="1">
    <citation type="submission" date="2019-09" db="EMBL/GenBank/DDBJ databases">
        <title>Biological control of the noxious weed angled onion (Allium triquetrum) thwarted by endophytic bacteria in Victoria, Australia.</title>
        <authorList>
            <person name="Tehranchian P."/>
            <person name="Adair R.J."/>
            <person name="Van T.H."/>
            <person name="Morrison P.D."/>
            <person name="Williams H."/>
            <person name="Lawrie A.C."/>
        </authorList>
    </citation>
    <scope>NUCLEOTIDE SEQUENCE [LARGE SCALE GENOMIC DNA]</scope>
    <source>
        <strain evidence="1 2">RPTAtOch1</strain>
    </source>
</reference>
<evidence type="ECO:0000313" key="1">
    <source>
        <dbReference type="EMBL" id="KAA9356134.1"/>
    </source>
</evidence>
<sequence>MVYRIEGIFKVILQGFSERPVAVLKNCQCEHYIFHVVRQCDSNYCCRKTEGAAKSGDIFVELKQAAPYHRVEPLWIDGISIPRVTIERSIAQGNLDGLLLSGEWAITKLMIVYLEGVIAFAQDACEQQSQAIEAGFLRLLAAAVGRPSTAPVH</sequence>